<dbReference type="InterPro" id="IPR027417">
    <property type="entry name" value="P-loop_NTPase"/>
</dbReference>
<organism evidence="2 3">
    <name type="scientific">Piromyces finnis</name>
    <dbReference type="NCBI Taxonomy" id="1754191"/>
    <lineage>
        <taxon>Eukaryota</taxon>
        <taxon>Fungi</taxon>
        <taxon>Fungi incertae sedis</taxon>
        <taxon>Chytridiomycota</taxon>
        <taxon>Chytridiomycota incertae sedis</taxon>
        <taxon>Neocallimastigomycetes</taxon>
        <taxon>Neocallimastigales</taxon>
        <taxon>Neocallimastigaceae</taxon>
        <taxon>Piromyces</taxon>
    </lineage>
</organism>
<keyword evidence="3" id="KW-1185">Reference proteome</keyword>
<dbReference type="InterPro" id="IPR003959">
    <property type="entry name" value="ATPase_AAA_core"/>
</dbReference>
<dbReference type="SMART" id="SM00382">
    <property type="entry name" value="AAA"/>
    <property type="match status" value="1"/>
</dbReference>
<dbReference type="Proteomes" id="UP000193719">
    <property type="component" value="Unassembled WGS sequence"/>
</dbReference>
<reference evidence="2 3" key="2">
    <citation type="submission" date="2016-08" db="EMBL/GenBank/DDBJ databases">
        <title>Pervasive Adenine N6-methylation of Active Genes in Fungi.</title>
        <authorList>
            <consortium name="DOE Joint Genome Institute"/>
            <person name="Mondo S.J."/>
            <person name="Dannebaum R.O."/>
            <person name="Kuo R.C."/>
            <person name="Labutti K."/>
            <person name="Haridas S."/>
            <person name="Kuo A."/>
            <person name="Salamov A."/>
            <person name="Ahrendt S.R."/>
            <person name="Lipzen A."/>
            <person name="Sullivan W."/>
            <person name="Andreopoulos W.B."/>
            <person name="Clum A."/>
            <person name="Lindquist E."/>
            <person name="Daum C."/>
            <person name="Ramamoorthy G.K."/>
            <person name="Gryganskyi A."/>
            <person name="Culley D."/>
            <person name="Magnuson J.K."/>
            <person name="James T.Y."/>
            <person name="O'Malley M.A."/>
            <person name="Stajich J.E."/>
            <person name="Spatafora J.W."/>
            <person name="Visel A."/>
            <person name="Grigoriev I.V."/>
        </authorList>
    </citation>
    <scope>NUCLEOTIDE SEQUENCE [LARGE SCALE GENOMIC DNA]</scope>
    <source>
        <strain evidence="3">finn</strain>
    </source>
</reference>
<accession>A0A1Y1V8P2</accession>
<dbReference type="GO" id="GO:0016887">
    <property type="term" value="F:ATP hydrolysis activity"/>
    <property type="evidence" value="ECO:0007669"/>
    <property type="project" value="InterPro"/>
</dbReference>
<dbReference type="Pfam" id="PF00004">
    <property type="entry name" value="AAA"/>
    <property type="match status" value="1"/>
</dbReference>
<dbReference type="InterPro" id="IPR003593">
    <property type="entry name" value="AAA+_ATPase"/>
</dbReference>
<reference evidence="2 3" key="1">
    <citation type="submission" date="2016-08" db="EMBL/GenBank/DDBJ databases">
        <title>Genomes of anaerobic fungi encode conserved fungal cellulosomes for biomass hydrolysis.</title>
        <authorList>
            <consortium name="DOE Joint Genome Institute"/>
            <person name="Haitjema C.H."/>
            <person name="Gilmore S.P."/>
            <person name="Henske J.K."/>
            <person name="Solomon K.V."/>
            <person name="De Groot R."/>
            <person name="Kuo A."/>
            <person name="Mondo S.J."/>
            <person name="Salamov A.A."/>
            <person name="Labutti K."/>
            <person name="Zhao Z."/>
            <person name="Chiniquy J."/>
            <person name="Barry K."/>
            <person name="Brewer H.M."/>
            <person name="Purvine S.O."/>
            <person name="Wright A.T."/>
            <person name="Boxma B."/>
            <person name="Van Alen T."/>
            <person name="Hackstein J.H."/>
            <person name="Baker S.E."/>
            <person name="Grigoriev I.V."/>
            <person name="O'Malley M.A."/>
        </authorList>
    </citation>
    <scope>NUCLEOTIDE SEQUENCE [LARGE SCALE GENOMIC DNA]</scope>
    <source>
        <strain evidence="3">finn</strain>
    </source>
</reference>
<dbReference type="PANTHER" id="PTHR46411:SF3">
    <property type="entry name" value="AAA+ ATPASE DOMAIN-CONTAINING PROTEIN"/>
    <property type="match status" value="1"/>
</dbReference>
<dbReference type="CDD" id="cd19481">
    <property type="entry name" value="RecA-like_protease"/>
    <property type="match status" value="1"/>
</dbReference>
<comment type="caution">
    <text evidence="2">The sequence shown here is derived from an EMBL/GenBank/DDBJ whole genome shotgun (WGS) entry which is preliminary data.</text>
</comment>
<dbReference type="Gene3D" id="3.40.50.300">
    <property type="entry name" value="P-loop containing nucleotide triphosphate hydrolases"/>
    <property type="match status" value="1"/>
</dbReference>
<dbReference type="AlphaFoldDB" id="A0A1Y1V8P2"/>
<dbReference type="EMBL" id="MCFH01000024">
    <property type="protein sequence ID" value="ORX49284.1"/>
    <property type="molecule type" value="Genomic_DNA"/>
</dbReference>
<dbReference type="PANTHER" id="PTHR46411">
    <property type="entry name" value="FAMILY ATPASE, PUTATIVE-RELATED"/>
    <property type="match status" value="1"/>
</dbReference>
<dbReference type="SUPFAM" id="SSF52540">
    <property type="entry name" value="P-loop containing nucleoside triphosphate hydrolases"/>
    <property type="match status" value="1"/>
</dbReference>
<gene>
    <name evidence="2" type="ORF">BCR36DRAFT_353697</name>
</gene>
<proteinExistence type="predicted"/>
<keyword evidence="2" id="KW-0378">Hydrolase</keyword>
<dbReference type="STRING" id="1754191.A0A1Y1V8P2"/>
<evidence type="ECO:0000259" key="1">
    <source>
        <dbReference type="SMART" id="SM00382"/>
    </source>
</evidence>
<sequence length="338" mass="37976">MRLKKSNNNEQDTEEKRFQRYKNSGLHVYRKLPEELKLTLWPTVVAFSLTQKIWGYAIINGLESVTPSSIAWNQLVLPAATKEMLFATVATSLRAKPPRYKARDIISSRGIGSLFLLYGSPGTGKTLTVESLARLFGRPLYSVSFAELGSNVTELEERLTDVLFLASHWGSLILLDEGDALVEKRRSGQLMLNSMTSILLRLLESFDGTLFITSNRASSFDPAALSRVTLAIQYKPLEETGKEVVWKNALTRVFADEIINNKKRGEKNAEEHVIKTFDLTKLGQFKGSGRSVNAVIRLAIGLSDKRNEPLTQKIVQDAIDVYTSFNDELVKECPEEWD</sequence>
<evidence type="ECO:0000313" key="3">
    <source>
        <dbReference type="Proteomes" id="UP000193719"/>
    </source>
</evidence>
<protein>
    <submittedName>
        <fullName evidence="2">p-loop containing nucleoside triphosphate hydrolase protein</fullName>
    </submittedName>
</protein>
<name>A0A1Y1V8P2_9FUNG</name>
<feature type="domain" description="AAA+ ATPase" evidence="1">
    <location>
        <begin position="111"/>
        <end position="238"/>
    </location>
</feature>
<dbReference type="GO" id="GO:0005524">
    <property type="term" value="F:ATP binding"/>
    <property type="evidence" value="ECO:0007669"/>
    <property type="project" value="InterPro"/>
</dbReference>
<dbReference type="OrthoDB" id="10042665at2759"/>
<evidence type="ECO:0000313" key="2">
    <source>
        <dbReference type="EMBL" id="ORX49284.1"/>
    </source>
</evidence>